<dbReference type="AlphaFoldDB" id="A0A9W4UL87"/>
<proteinExistence type="predicted"/>
<feature type="transmembrane region" description="Helical" evidence="1">
    <location>
        <begin position="37"/>
        <end position="59"/>
    </location>
</feature>
<keyword evidence="1" id="KW-0812">Transmembrane</keyword>
<accession>A0A9W4UL87</accession>
<keyword evidence="3" id="KW-1185">Reference proteome</keyword>
<evidence type="ECO:0000313" key="2">
    <source>
        <dbReference type="EMBL" id="CAI6338251.1"/>
    </source>
</evidence>
<dbReference type="Proteomes" id="UP001152607">
    <property type="component" value="Unassembled WGS sequence"/>
</dbReference>
<keyword evidence="1" id="KW-1133">Transmembrane helix</keyword>
<protein>
    <submittedName>
        <fullName evidence="2">Uncharacterized protein</fullName>
    </submittedName>
</protein>
<evidence type="ECO:0000313" key="3">
    <source>
        <dbReference type="Proteomes" id="UP001152607"/>
    </source>
</evidence>
<gene>
    <name evidence="2" type="ORF">PDIGIT_LOCUS11378</name>
</gene>
<keyword evidence="1" id="KW-0472">Membrane</keyword>
<reference evidence="2" key="1">
    <citation type="submission" date="2023-01" db="EMBL/GenBank/DDBJ databases">
        <authorList>
            <person name="Van Ghelder C."/>
            <person name="Rancurel C."/>
        </authorList>
    </citation>
    <scope>NUCLEOTIDE SEQUENCE</scope>
    <source>
        <strain evidence="2">CNCM I-4278</strain>
    </source>
</reference>
<evidence type="ECO:0000256" key="1">
    <source>
        <dbReference type="SAM" id="Phobius"/>
    </source>
</evidence>
<dbReference type="EMBL" id="CAOQHR010000008">
    <property type="protein sequence ID" value="CAI6338251.1"/>
    <property type="molecule type" value="Genomic_DNA"/>
</dbReference>
<sequence>MHSRVLIQLASPLTPSLLGHHTARGCVSGLAHSANHAWLHSFITTIPSTTIIIIIVLLLVHHHDPYQHPRLLTYLVYLLVIADPMQLQQTDSTRTKPTRCSLRGN</sequence>
<name>A0A9W4UL87_9PLEO</name>
<organism evidence="2 3">
    <name type="scientific">Periconia digitata</name>
    <dbReference type="NCBI Taxonomy" id="1303443"/>
    <lineage>
        <taxon>Eukaryota</taxon>
        <taxon>Fungi</taxon>
        <taxon>Dikarya</taxon>
        <taxon>Ascomycota</taxon>
        <taxon>Pezizomycotina</taxon>
        <taxon>Dothideomycetes</taxon>
        <taxon>Pleosporomycetidae</taxon>
        <taxon>Pleosporales</taxon>
        <taxon>Massarineae</taxon>
        <taxon>Periconiaceae</taxon>
        <taxon>Periconia</taxon>
    </lineage>
</organism>
<comment type="caution">
    <text evidence="2">The sequence shown here is derived from an EMBL/GenBank/DDBJ whole genome shotgun (WGS) entry which is preliminary data.</text>
</comment>